<dbReference type="EMBL" id="JACXVP010000009">
    <property type="protein sequence ID" value="KAG5585741.1"/>
    <property type="molecule type" value="Genomic_DNA"/>
</dbReference>
<accession>A0A9J5XDN3</accession>
<gene>
    <name evidence="1" type="ORF">H5410_046175</name>
</gene>
<dbReference type="AlphaFoldDB" id="A0A9J5XDN3"/>
<dbReference type="Proteomes" id="UP000824120">
    <property type="component" value="Chromosome 9"/>
</dbReference>
<organism evidence="1 2">
    <name type="scientific">Solanum commersonii</name>
    <name type="common">Commerson's wild potato</name>
    <name type="synonym">Commerson's nightshade</name>
    <dbReference type="NCBI Taxonomy" id="4109"/>
    <lineage>
        <taxon>Eukaryota</taxon>
        <taxon>Viridiplantae</taxon>
        <taxon>Streptophyta</taxon>
        <taxon>Embryophyta</taxon>
        <taxon>Tracheophyta</taxon>
        <taxon>Spermatophyta</taxon>
        <taxon>Magnoliopsida</taxon>
        <taxon>eudicotyledons</taxon>
        <taxon>Gunneridae</taxon>
        <taxon>Pentapetalae</taxon>
        <taxon>asterids</taxon>
        <taxon>lamiids</taxon>
        <taxon>Solanales</taxon>
        <taxon>Solanaceae</taxon>
        <taxon>Solanoideae</taxon>
        <taxon>Solaneae</taxon>
        <taxon>Solanum</taxon>
    </lineage>
</organism>
<name>A0A9J5XDN3_SOLCO</name>
<reference evidence="1 2" key="1">
    <citation type="submission" date="2020-09" db="EMBL/GenBank/DDBJ databases">
        <title>De no assembly of potato wild relative species, Solanum commersonii.</title>
        <authorList>
            <person name="Cho K."/>
        </authorList>
    </citation>
    <scope>NUCLEOTIDE SEQUENCE [LARGE SCALE GENOMIC DNA]</scope>
    <source>
        <strain evidence="1">LZ3.2</strain>
        <tissue evidence="1">Leaf</tissue>
    </source>
</reference>
<evidence type="ECO:0000313" key="1">
    <source>
        <dbReference type="EMBL" id="KAG5585741.1"/>
    </source>
</evidence>
<comment type="caution">
    <text evidence="1">The sequence shown here is derived from an EMBL/GenBank/DDBJ whole genome shotgun (WGS) entry which is preliminary data.</text>
</comment>
<keyword evidence="2" id="KW-1185">Reference proteome</keyword>
<evidence type="ECO:0000313" key="2">
    <source>
        <dbReference type="Proteomes" id="UP000824120"/>
    </source>
</evidence>
<proteinExistence type="predicted"/>
<sequence>MMTKTPFGSNSPSKINSDENNVVSLIHVSAMVMLSSMRKIIDGEVKIGILVKRITGISDRDDVISTVVDRNVVGVTTMKMLSSLTKSDEDENYVVLLSN</sequence>
<protein>
    <submittedName>
        <fullName evidence="1">Uncharacterized protein</fullName>
    </submittedName>
</protein>